<dbReference type="InterPro" id="IPR017441">
    <property type="entry name" value="Protein_kinase_ATP_BS"/>
</dbReference>
<keyword evidence="5" id="KW-0732">Signal</keyword>
<gene>
    <name evidence="11" type="ORF">F3Y22_tig00110945pilonHSYRG00034</name>
</gene>
<name>A0A6A2ZAM3_HIBSY</name>
<keyword evidence="10" id="KW-0067">ATP-binding</keyword>
<evidence type="ECO:0000256" key="3">
    <source>
        <dbReference type="ARBA" id="ARBA00022614"/>
    </source>
</evidence>
<keyword evidence="4" id="KW-0812">Transmembrane</keyword>
<keyword evidence="10" id="KW-0547">Nucleotide-binding</keyword>
<sequence>MPCHRPVNGLTAGVAHRLRSNICDLTNLTYLDLYNNSIPGEFPILYNCSRLEILVLSQNYFVGPIPDDIDRLSTLVYLDLSGNNFSGDIPSSIGRLPVLNTLNIVQNQFNGTFPKEIGNLLNLEVLIMAYNEFFPMRIPPEFGRMSKLRYLWMTQTSLIGEIPESFDNLSSLEHLNMALNNPEGHIPSSLFSLKNLTIVYLFHNKLLHSRGLREVATFGVLNLVYNQLTAELPTSIARLPDLYDFRVFRNKFSGVLASEFGLYSKLEGFEVSENQFSGQLPEHLCAGGVLQGVIAYIKISPDEYLCHSEIAPRDAQFNFTTISSPLPSRVTWKMSRVEISNKKFSGEIPPAIASWSNLVVFQASNNLFSGKIPKEFETTGGKIIQYLATWKLTSFQRLGFTKGNILSHLTDNNLIGSGGSGKVYRITINRSGESVAVKKIWNMKLICCISCEDSKLLVYEYMENRSLDRWLHGNKRSLSSGLNSVHHAVLDWPRRLQIAVGVAQGLCYMHHECHAPIIRRDVKHASAHSMSTVAGPFGYLAAEYAYTTKVNAKVDVYSFGVHFSEDKSIVEILDPEFRISFVAVVFLMVMQPKRCEVTSMCLHFLAETSLIFPSGYKKSKKGTKGDDNMISIV</sequence>
<dbReference type="InterPro" id="IPR032675">
    <property type="entry name" value="LRR_dom_sf"/>
</dbReference>
<dbReference type="Proteomes" id="UP000436088">
    <property type="component" value="Unassembled WGS sequence"/>
</dbReference>
<comment type="similarity">
    <text evidence="2">Belongs to the RLP family.</text>
</comment>
<keyword evidence="3" id="KW-0433">Leucine-rich repeat</keyword>
<dbReference type="InterPro" id="IPR011009">
    <property type="entry name" value="Kinase-like_dom_sf"/>
</dbReference>
<evidence type="ECO:0000256" key="8">
    <source>
        <dbReference type="ARBA" id="ARBA00023136"/>
    </source>
</evidence>
<evidence type="ECO:0000256" key="4">
    <source>
        <dbReference type="ARBA" id="ARBA00022692"/>
    </source>
</evidence>
<feature type="binding site" evidence="10">
    <location>
        <position position="439"/>
    </location>
    <ligand>
        <name>ATP</name>
        <dbReference type="ChEBI" id="CHEBI:30616"/>
    </ligand>
</feature>
<evidence type="ECO:0000313" key="11">
    <source>
        <dbReference type="EMBL" id="KAE8688978.1"/>
    </source>
</evidence>
<reference evidence="11" key="1">
    <citation type="submission" date="2019-09" db="EMBL/GenBank/DDBJ databases">
        <title>Draft genome information of white flower Hibiscus syriacus.</title>
        <authorList>
            <person name="Kim Y.-M."/>
        </authorList>
    </citation>
    <scope>NUCLEOTIDE SEQUENCE [LARGE SCALE GENOMIC DNA]</scope>
    <source>
        <strain evidence="11">YM2019G1</strain>
    </source>
</reference>
<evidence type="ECO:0000256" key="1">
    <source>
        <dbReference type="ARBA" id="ARBA00004479"/>
    </source>
</evidence>
<dbReference type="AlphaFoldDB" id="A0A6A2ZAM3"/>
<dbReference type="SUPFAM" id="SSF56112">
    <property type="entry name" value="Protein kinase-like (PK-like)"/>
    <property type="match status" value="1"/>
</dbReference>
<evidence type="ECO:0000256" key="2">
    <source>
        <dbReference type="ARBA" id="ARBA00009592"/>
    </source>
</evidence>
<dbReference type="GO" id="GO:0005524">
    <property type="term" value="F:ATP binding"/>
    <property type="evidence" value="ECO:0007669"/>
    <property type="project" value="UniProtKB-UniRule"/>
</dbReference>
<dbReference type="PANTHER" id="PTHR48054:SF21">
    <property type="entry name" value="KINASE FAMILY WITH LEUCINE-RICH REPEAT DOMAIN-CONTAINING PROTEIN"/>
    <property type="match status" value="1"/>
</dbReference>
<keyword evidence="6" id="KW-0677">Repeat</keyword>
<dbReference type="SUPFAM" id="SSF52047">
    <property type="entry name" value="RNI-like"/>
    <property type="match status" value="1"/>
</dbReference>
<proteinExistence type="inferred from homology"/>
<dbReference type="InterPro" id="IPR001611">
    <property type="entry name" value="Leu-rich_rpt"/>
</dbReference>
<organism evidence="11 12">
    <name type="scientific">Hibiscus syriacus</name>
    <name type="common">Rose of Sharon</name>
    <dbReference type="NCBI Taxonomy" id="106335"/>
    <lineage>
        <taxon>Eukaryota</taxon>
        <taxon>Viridiplantae</taxon>
        <taxon>Streptophyta</taxon>
        <taxon>Embryophyta</taxon>
        <taxon>Tracheophyta</taxon>
        <taxon>Spermatophyta</taxon>
        <taxon>Magnoliopsida</taxon>
        <taxon>eudicotyledons</taxon>
        <taxon>Gunneridae</taxon>
        <taxon>Pentapetalae</taxon>
        <taxon>rosids</taxon>
        <taxon>malvids</taxon>
        <taxon>Malvales</taxon>
        <taxon>Malvaceae</taxon>
        <taxon>Malvoideae</taxon>
        <taxon>Hibiscus</taxon>
    </lineage>
</organism>
<keyword evidence="8" id="KW-0472">Membrane</keyword>
<evidence type="ECO:0000256" key="10">
    <source>
        <dbReference type="PROSITE-ProRule" id="PRU10141"/>
    </source>
</evidence>
<dbReference type="FunFam" id="3.80.10.10:FF:000041">
    <property type="entry name" value="LRR receptor-like serine/threonine-protein kinase ERECTA"/>
    <property type="match status" value="2"/>
</dbReference>
<dbReference type="InterPro" id="IPR052592">
    <property type="entry name" value="LRR-RLK"/>
</dbReference>
<dbReference type="Gene3D" id="1.10.510.10">
    <property type="entry name" value="Transferase(Phosphotransferase) domain 1"/>
    <property type="match status" value="2"/>
</dbReference>
<keyword evidence="9" id="KW-0325">Glycoprotein</keyword>
<evidence type="ECO:0000256" key="5">
    <source>
        <dbReference type="ARBA" id="ARBA00022729"/>
    </source>
</evidence>
<evidence type="ECO:0000313" key="12">
    <source>
        <dbReference type="Proteomes" id="UP000436088"/>
    </source>
</evidence>
<keyword evidence="7" id="KW-1133">Transmembrane helix</keyword>
<evidence type="ECO:0000256" key="7">
    <source>
        <dbReference type="ARBA" id="ARBA00022989"/>
    </source>
</evidence>
<protein>
    <submittedName>
        <fullName evidence="11">Poly(A) polymerase beta</fullName>
    </submittedName>
</protein>
<evidence type="ECO:0000256" key="9">
    <source>
        <dbReference type="ARBA" id="ARBA00023180"/>
    </source>
</evidence>
<dbReference type="PANTHER" id="PTHR48054">
    <property type="entry name" value="RECEPTOR KINASE-LIKE PROTEIN XA21"/>
    <property type="match status" value="1"/>
</dbReference>
<dbReference type="PROSITE" id="PS00107">
    <property type="entry name" value="PROTEIN_KINASE_ATP"/>
    <property type="match status" value="1"/>
</dbReference>
<dbReference type="EMBL" id="VEPZ02001175">
    <property type="protein sequence ID" value="KAE8688978.1"/>
    <property type="molecule type" value="Genomic_DNA"/>
</dbReference>
<comment type="subcellular location">
    <subcellularLocation>
        <location evidence="1">Membrane</location>
        <topology evidence="1">Single-pass type I membrane protein</topology>
    </subcellularLocation>
</comment>
<keyword evidence="12" id="KW-1185">Reference proteome</keyword>
<comment type="caution">
    <text evidence="11">The sequence shown here is derived from an EMBL/GenBank/DDBJ whole genome shotgun (WGS) entry which is preliminary data.</text>
</comment>
<accession>A0A6A2ZAM3</accession>
<dbReference type="Gene3D" id="3.80.10.10">
    <property type="entry name" value="Ribonuclease Inhibitor"/>
    <property type="match status" value="4"/>
</dbReference>
<dbReference type="Pfam" id="PF00560">
    <property type="entry name" value="LRR_1"/>
    <property type="match status" value="3"/>
</dbReference>
<dbReference type="GO" id="GO:0016020">
    <property type="term" value="C:membrane"/>
    <property type="evidence" value="ECO:0007669"/>
    <property type="project" value="UniProtKB-SubCell"/>
</dbReference>
<evidence type="ECO:0000256" key="6">
    <source>
        <dbReference type="ARBA" id="ARBA00022737"/>
    </source>
</evidence>